<organism evidence="9 10">
    <name type="scientific">Piloderma croceum (strain F 1598)</name>
    <dbReference type="NCBI Taxonomy" id="765440"/>
    <lineage>
        <taxon>Eukaryota</taxon>
        <taxon>Fungi</taxon>
        <taxon>Dikarya</taxon>
        <taxon>Basidiomycota</taxon>
        <taxon>Agaricomycotina</taxon>
        <taxon>Agaricomycetes</taxon>
        <taxon>Agaricomycetidae</taxon>
        <taxon>Atheliales</taxon>
        <taxon>Atheliaceae</taxon>
        <taxon>Piloderma</taxon>
    </lineage>
</organism>
<accession>A0A0C3FWN2</accession>
<evidence type="ECO:0000256" key="6">
    <source>
        <dbReference type="ARBA" id="ARBA00023004"/>
    </source>
</evidence>
<dbReference type="GO" id="GO:0004601">
    <property type="term" value="F:peroxidase activity"/>
    <property type="evidence" value="ECO:0007669"/>
    <property type="project" value="UniProtKB-KW"/>
</dbReference>
<comment type="similarity">
    <text evidence="7">Belongs to the chloroperoxidase family.</text>
</comment>
<dbReference type="EMBL" id="KN832993">
    <property type="protein sequence ID" value="KIM82861.1"/>
    <property type="molecule type" value="Genomic_DNA"/>
</dbReference>
<dbReference type="PANTHER" id="PTHR33577:SF9">
    <property type="entry name" value="PEROXIDASE STCC"/>
    <property type="match status" value="1"/>
</dbReference>
<evidence type="ECO:0000256" key="3">
    <source>
        <dbReference type="ARBA" id="ARBA00022617"/>
    </source>
</evidence>
<evidence type="ECO:0000256" key="1">
    <source>
        <dbReference type="ARBA" id="ARBA00001970"/>
    </source>
</evidence>
<dbReference type="STRING" id="765440.A0A0C3FWN2"/>
<evidence type="ECO:0000256" key="5">
    <source>
        <dbReference type="ARBA" id="ARBA00023002"/>
    </source>
</evidence>
<sequence>MSIFHKVCVVFLNIYIVDWDSVLVLVNLVLPKKPIGKVVPQGHPGANGKKKGDSRPTCPALNHTANHGIILHDGNNLTFPELTHTLRTTYNFAPTLSFYFSICGRFISGTAAMTSIDQSKIAVPFVEGLLNSASSTGTEGKPLLMPKDLSAYLGKRRADARAEYTTSPVHRVFGSFKYVTFLLEERLPEGWEPKIRSPYGLTIGAIDKTVLGVELGAKEK</sequence>
<dbReference type="Gene3D" id="1.10.489.10">
    <property type="entry name" value="Chloroperoxidase-like"/>
    <property type="match status" value="1"/>
</dbReference>
<protein>
    <recommendedName>
        <fullName evidence="8">Heme haloperoxidase family profile domain-containing protein</fullName>
    </recommendedName>
</protein>
<comment type="cofactor">
    <cofactor evidence="1">
        <name>heme b</name>
        <dbReference type="ChEBI" id="CHEBI:60344"/>
    </cofactor>
</comment>
<gene>
    <name evidence="9" type="ORF">PILCRDRAFT_97385</name>
</gene>
<name>A0A0C3FWN2_PILCF</name>
<dbReference type="PANTHER" id="PTHR33577">
    <property type="entry name" value="STERIGMATOCYSTIN BIOSYNTHESIS PEROXIDASE STCC-RELATED"/>
    <property type="match status" value="1"/>
</dbReference>
<dbReference type="InParanoid" id="A0A0C3FWN2"/>
<dbReference type="Pfam" id="PF01328">
    <property type="entry name" value="Peroxidase_2"/>
    <property type="match status" value="1"/>
</dbReference>
<dbReference type="PROSITE" id="PS51405">
    <property type="entry name" value="HEME_HALOPEROXIDASE"/>
    <property type="match status" value="1"/>
</dbReference>
<dbReference type="InterPro" id="IPR036851">
    <property type="entry name" value="Chloroperoxidase-like_sf"/>
</dbReference>
<evidence type="ECO:0000259" key="8">
    <source>
        <dbReference type="PROSITE" id="PS51405"/>
    </source>
</evidence>
<proteinExistence type="inferred from homology"/>
<keyword evidence="3" id="KW-0349">Heme</keyword>
<evidence type="ECO:0000256" key="2">
    <source>
        <dbReference type="ARBA" id="ARBA00022559"/>
    </source>
</evidence>
<dbReference type="SUPFAM" id="SSF47571">
    <property type="entry name" value="Cloroperoxidase"/>
    <property type="match status" value="1"/>
</dbReference>
<evidence type="ECO:0000313" key="9">
    <source>
        <dbReference type="EMBL" id="KIM82861.1"/>
    </source>
</evidence>
<feature type="domain" description="Heme haloperoxidase family profile" evidence="8">
    <location>
        <begin position="38"/>
        <end position="208"/>
    </location>
</feature>
<reference evidence="9 10" key="1">
    <citation type="submission" date="2014-04" db="EMBL/GenBank/DDBJ databases">
        <authorList>
            <consortium name="DOE Joint Genome Institute"/>
            <person name="Kuo A."/>
            <person name="Tarkka M."/>
            <person name="Buscot F."/>
            <person name="Kohler A."/>
            <person name="Nagy L.G."/>
            <person name="Floudas D."/>
            <person name="Copeland A."/>
            <person name="Barry K.W."/>
            <person name="Cichocki N."/>
            <person name="Veneault-Fourrey C."/>
            <person name="LaButti K."/>
            <person name="Lindquist E.A."/>
            <person name="Lipzen A."/>
            <person name="Lundell T."/>
            <person name="Morin E."/>
            <person name="Murat C."/>
            <person name="Sun H."/>
            <person name="Tunlid A."/>
            <person name="Henrissat B."/>
            <person name="Grigoriev I.V."/>
            <person name="Hibbett D.S."/>
            <person name="Martin F."/>
            <person name="Nordberg H.P."/>
            <person name="Cantor M.N."/>
            <person name="Hua S.X."/>
        </authorList>
    </citation>
    <scope>NUCLEOTIDE SEQUENCE [LARGE SCALE GENOMIC DNA]</scope>
    <source>
        <strain evidence="9 10">F 1598</strain>
    </source>
</reference>
<evidence type="ECO:0000256" key="4">
    <source>
        <dbReference type="ARBA" id="ARBA00022723"/>
    </source>
</evidence>
<evidence type="ECO:0000313" key="10">
    <source>
        <dbReference type="Proteomes" id="UP000054166"/>
    </source>
</evidence>
<keyword evidence="10" id="KW-1185">Reference proteome</keyword>
<dbReference type="OrthoDB" id="407298at2759"/>
<dbReference type="AlphaFoldDB" id="A0A0C3FWN2"/>
<keyword evidence="4" id="KW-0479">Metal-binding</keyword>
<reference evidence="10" key="2">
    <citation type="submission" date="2015-01" db="EMBL/GenBank/DDBJ databases">
        <title>Evolutionary Origins and Diversification of the Mycorrhizal Mutualists.</title>
        <authorList>
            <consortium name="DOE Joint Genome Institute"/>
            <consortium name="Mycorrhizal Genomics Consortium"/>
            <person name="Kohler A."/>
            <person name="Kuo A."/>
            <person name="Nagy L.G."/>
            <person name="Floudas D."/>
            <person name="Copeland A."/>
            <person name="Barry K.W."/>
            <person name="Cichocki N."/>
            <person name="Veneault-Fourrey C."/>
            <person name="LaButti K."/>
            <person name="Lindquist E.A."/>
            <person name="Lipzen A."/>
            <person name="Lundell T."/>
            <person name="Morin E."/>
            <person name="Murat C."/>
            <person name="Riley R."/>
            <person name="Ohm R."/>
            <person name="Sun H."/>
            <person name="Tunlid A."/>
            <person name="Henrissat B."/>
            <person name="Grigoriev I.V."/>
            <person name="Hibbett D.S."/>
            <person name="Martin F."/>
        </authorList>
    </citation>
    <scope>NUCLEOTIDE SEQUENCE [LARGE SCALE GENOMIC DNA]</scope>
    <source>
        <strain evidence="10">F 1598</strain>
    </source>
</reference>
<dbReference type="HOGENOM" id="CLU_050230_1_0_1"/>
<dbReference type="GO" id="GO:0046872">
    <property type="term" value="F:metal ion binding"/>
    <property type="evidence" value="ECO:0007669"/>
    <property type="project" value="UniProtKB-KW"/>
</dbReference>
<keyword evidence="5" id="KW-0560">Oxidoreductase</keyword>
<dbReference type="Proteomes" id="UP000054166">
    <property type="component" value="Unassembled WGS sequence"/>
</dbReference>
<keyword evidence="6" id="KW-0408">Iron</keyword>
<evidence type="ECO:0000256" key="7">
    <source>
        <dbReference type="ARBA" id="ARBA00025795"/>
    </source>
</evidence>
<keyword evidence="2" id="KW-0575">Peroxidase</keyword>
<dbReference type="InterPro" id="IPR000028">
    <property type="entry name" value="Chloroperoxidase"/>
</dbReference>